<evidence type="ECO:0000256" key="1">
    <source>
        <dbReference type="SAM" id="SignalP"/>
    </source>
</evidence>
<organism evidence="2 3">
    <name type="scientific">Nonomuraea typhae</name>
    <dbReference type="NCBI Taxonomy" id="2603600"/>
    <lineage>
        <taxon>Bacteria</taxon>
        <taxon>Bacillati</taxon>
        <taxon>Actinomycetota</taxon>
        <taxon>Actinomycetes</taxon>
        <taxon>Streptosporangiales</taxon>
        <taxon>Streptosporangiaceae</taxon>
        <taxon>Nonomuraea</taxon>
    </lineage>
</organism>
<reference evidence="2 3" key="1">
    <citation type="submission" date="2024-10" db="EMBL/GenBank/DDBJ databases">
        <title>The Natural Products Discovery Center: Release of the First 8490 Sequenced Strains for Exploring Actinobacteria Biosynthetic Diversity.</title>
        <authorList>
            <person name="Kalkreuter E."/>
            <person name="Kautsar S.A."/>
            <person name="Yang D."/>
            <person name="Bader C.D."/>
            <person name="Teijaro C.N."/>
            <person name="Fluegel L."/>
            <person name="Davis C.M."/>
            <person name="Simpson J.R."/>
            <person name="Lauterbach L."/>
            <person name="Steele A.D."/>
            <person name="Gui C."/>
            <person name="Meng S."/>
            <person name="Li G."/>
            <person name="Viehrig K."/>
            <person name="Ye F."/>
            <person name="Su P."/>
            <person name="Kiefer A.F."/>
            <person name="Nichols A."/>
            <person name="Cepeda A.J."/>
            <person name="Yan W."/>
            <person name="Fan B."/>
            <person name="Jiang Y."/>
            <person name="Adhikari A."/>
            <person name="Zheng C.-J."/>
            <person name="Schuster L."/>
            <person name="Cowan T.M."/>
            <person name="Smanski M.J."/>
            <person name="Chevrette M.G."/>
            <person name="De Carvalho L.P.S."/>
            <person name="Shen B."/>
        </authorList>
    </citation>
    <scope>NUCLEOTIDE SEQUENCE [LARGE SCALE GENOMIC DNA]</scope>
    <source>
        <strain evidence="2 3">NPDC050545</strain>
    </source>
</reference>
<evidence type="ECO:0000313" key="3">
    <source>
        <dbReference type="Proteomes" id="UP001612741"/>
    </source>
</evidence>
<comment type="caution">
    <text evidence="2">The sequence shown here is derived from an EMBL/GenBank/DDBJ whole genome shotgun (WGS) entry which is preliminary data.</text>
</comment>
<evidence type="ECO:0000313" key="2">
    <source>
        <dbReference type="EMBL" id="MFI6497840.1"/>
    </source>
</evidence>
<protein>
    <submittedName>
        <fullName evidence="2">Uncharacterized protein</fullName>
    </submittedName>
</protein>
<proteinExistence type="predicted"/>
<dbReference type="EMBL" id="JBITGY010000003">
    <property type="protein sequence ID" value="MFI6497840.1"/>
    <property type="molecule type" value="Genomic_DNA"/>
</dbReference>
<feature type="non-terminal residue" evidence="2">
    <location>
        <position position="80"/>
    </location>
</feature>
<feature type="signal peptide" evidence="1">
    <location>
        <begin position="1"/>
        <end position="28"/>
    </location>
</feature>
<keyword evidence="3" id="KW-1185">Reference proteome</keyword>
<dbReference type="Proteomes" id="UP001612741">
    <property type="component" value="Unassembled WGS sequence"/>
</dbReference>
<name>A0ABW7YQF6_9ACTN</name>
<accession>A0ABW7YQF6</accession>
<keyword evidence="1" id="KW-0732">Signal</keyword>
<feature type="chain" id="PRO_5045184172" evidence="1">
    <location>
        <begin position="29"/>
        <end position="80"/>
    </location>
</feature>
<gene>
    <name evidence="2" type="ORF">ACIBG2_10670</name>
</gene>
<sequence length="80" mass="8509">MMNKNLVRHRIHAIVASTVTAASVVTLAAGPAHATSGYDRAALMRDLTAHATSGYDRAALMRDLTAHATSGYDRAALMRD</sequence>